<evidence type="ECO:0000256" key="7">
    <source>
        <dbReference type="ARBA" id="ARBA00022737"/>
    </source>
</evidence>
<evidence type="ECO:0000256" key="2">
    <source>
        <dbReference type="ARBA" id="ARBA00006529"/>
    </source>
</evidence>
<evidence type="ECO:0000256" key="1">
    <source>
        <dbReference type="ARBA" id="ARBA00001946"/>
    </source>
</evidence>
<feature type="compositionally biased region" description="Basic and acidic residues" evidence="14">
    <location>
        <begin position="752"/>
        <end position="761"/>
    </location>
</feature>
<dbReference type="InterPro" id="IPR000719">
    <property type="entry name" value="Prot_kinase_dom"/>
</dbReference>
<comment type="cofactor">
    <cofactor evidence="1">
        <name>Mg(2+)</name>
        <dbReference type="ChEBI" id="CHEBI:18420"/>
    </cofactor>
</comment>
<accession>A0A315VRZ5</accession>
<dbReference type="EC" id="2.7.11.25" evidence="3"/>
<gene>
    <name evidence="16" type="ORF">CCH79_00001820</name>
</gene>
<dbReference type="SUPFAM" id="SSF56112">
    <property type="entry name" value="Protein kinase-like (PK-like)"/>
    <property type="match status" value="1"/>
</dbReference>
<keyword evidence="4" id="KW-0728">SH3 domain</keyword>
<feature type="region of interest" description="Disordered" evidence="14">
    <location>
        <begin position="664"/>
        <end position="773"/>
    </location>
</feature>
<organism evidence="16 17">
    <name type="scientific">Gambusia affinis</name>
    <name type="common">Western mosquitofish</name>
    <name type="synonym">Heterandria affinis</name>
    <dbReference type="NCBI Taxonomy" id="33528"/>
    <lineage>
        <taxon>Eukaryota</taxon>
        <taxon>Metazoa</taxon>
        <taxon>Chordata</taxon>
        <taxon>Craniata</taxon>
        <taxon>Vertebrata</taxon>
        <taxon>Euteleostomi</taxon>
        <taxon>Actinopterygii</taxon>
        <taxon>Neopterygii</taxon>
        <taxon>Teleostei</taxon>
        <taxon>Neoteleostei</taxon>
        <taxon>Acanthomorphata</taxon>
        <taxon>Ovalentaria</taxon>
        <taxon>Atherinomorphae</taxon>
        <taxon>Cyprinodontiformes</taxon>
        <taxon>Poeciliidae</taxon>
        <taxon>Poeciliinae</taxon>
        <taxon>Gambusia</taxon>
    </lineage>
</organism>
<feature type="coiled-coil region" evidence="13">
    <location>
        <begin position="252"/>
        <end position="279"/>
    </location>
</feature>
<keyword evidence="8" id="KW-0547">Nucleotide-binding</keyword>
<dbReference type="InterPro" id="IPR051681">
    <property type="entry name" value="Ser/Thr_Kinases-Pseudokinases"/>
</dbReference>
<feature type="region of interest" description="Disordered" evidence="14">
    <location>
        <begin position="470"/>
        <end position="491"/>
    </location>
</feature>
<proteinExistence type="inferred from homology"/>
<dbReference type="InterPro" id="IPR001245">
    <property type="entry name" value="Ser-Thr/Tyr_kinase_cat_dom"/>
</dbReference>
<feature type="domain" description="Protein kinase" evidence="15">
    <location>
        <begin position="1"/>
        <end position="228"/>
    </location>
</feature>
<feature type="region of interest" description="Disordered" evidence="14">
    <location>
        <begin position="414"/>
        <end position="452"/>
    </location>
</feature>
<evidence type="ECO:0000256" key="3">
    <source>
        <dbReference type="ARBA" id="ARBA00012406"/>
    </source>
</evidence>
<feature type="compositionally biased region" description="Basic and acidic residues" evidence="14">
    <location>
        <begin position="599"/>
        <end position="611"/>
    </location>
</feature>
<keyword evidence="6" id="KW-0808">Transferase</keyword>
<protein>
    <recommendedName>
        <fullName evidence="3">mitogen-activated protein kinase kinase kinase</fullName>
        <ecNumber evidence="3">2.7.11.25</ecNumber>
    </recommendedName>
</protein>
<dbReference type="AlphaFoldDB" id="A0A315VRZ5"/>
<evidence type="ECO:0000256" key="12">
    <source>
        <dbReference type="ARBA" id="ARBA00048329"/>
    </source>
</evidence>
<feature type="region of interest" description="Disordered" evidence="14">
    <location>
        <begin position="505"/>
        <end position="561"/>
    </location>
</feature>
<feature type="compositionally biased region" description="Low complexity" evidence="14">
    <location>
        <begin position="534"/>
        <end position="555"/>
    </location>
</feature>
<keyword evidence="5" id="KW-0723">Serine/threonine-protein kinase</keyword>
<dbReference type="Proteomes" id="UP000250572">
    <property type="component" value="Unassembled WGS sequence"/>
</dbReference>
<name>A0A315VRZ5_GAMAF</name>
<evidence type="ECO:0000313" key="16">
    <source>
        <dbReference type="EMBL" id="PWA25981.1"/>
    </source>
</evidence>
<evidence type="ECO:0000256" key="10">
    <source>
        <dbReference type="ARBA" id="ARBA00022840"/>
    </source>
</evidence>
<dbReference type="STRING" id="33528.ENSGAFP00000000491"/>
<comment type="caution">
    <text evidence="16">The sequence shown here is derived from an EMBL/GenBank/DDBJ whole genome shotgun (WGS) entry which is preliminary data.</text>
</comment>
<reference evidence="16 17" key="1">
    <citation type="journal article" date="2018" name="G3 (Bethesda)">
        <title>A High-Quality Reference Genome for the Invasive Mosquitofish Gambusia affinis Using a Chicago Library.</title>
        <authorList>
            <person name="Hoffberg S.L."/>
            <person name="Troendle N.J."/>
            <person name="Glenn T.C."/>
            <person name="Mahmud O."/>
            <person name="Louha S."/>
            <person name="Chalopin D."/>
            <person name="Bennetzen J.L."/>
            <person name="Mauricio R."/>
        </authorList>
    </citation>
    <scope>NUCLEOTIDE SEQUENCE [LARGE SCALE GENOMIC DNA]</scope>
    <source>
        <strain evidence="16">NE01/NJP1002.9</strain>
        <tissue evidence="16">Muscle</tissue>
    </source>
</reference>
<feature type="compositionally biased region" description="Basic and acidic residues" evidence="14">
    <location>
        <begin position="427"/>
        <end position="439"/>
    </location>
</feature>
<dbReference type="GO" id="GO:0005524">
    <property type="term" value="F:ATP binding"/>
    <property type="evidence" value="ECO:0007669"/>
    <property type="project" value="UniProtKB-KW"/>
</dbReference>
<dbReference type="Gene3D" id="1.10.510.10">
    <property type="entry name" value="Transferase(Phosphotransferase) domain 1"/>
    <property type="match status" value="1"/>
</dbReference>
<dbReference type="PRINTS" id="PR00109">
    <property type="entry name" value="TYRKINASE"/>
</dbReference>
<evidence type="ECO:0000256" key="11">
    <source>
        <dbReference type="ARBA" id="ARBA00047559"/>
    </source>
</evidence>
<evidence type="ECO:0000256" key="5">
    <source>
        <dbReference type="ARBA" id="ARBA00022527"/>
    </source>
</evidence>
<evidence type="ECO:0000256" key="9">
    <source>
        <dbReference type="ARBA" id="ARBA00022777"/>
    </source>
</evidence>
<evidence type="ECO:0000313" key="17">
    <source>
        <dbReference type="Proteomes" id="UP000250572"/>
    </source>
</evidence>
<feature type="compositionally biased region" description="Gly residues" evidence="14">
    <location>
        <begin position="513"/>
        <end position="527"/>
    </location>
</feature>
<comment type="catalytic activity">
    <reaction evidence="12">
        <text>L-seryl-[protein] + ATP = O-phospho-L-seryl-[protein] + ADP + H(+)</text>
        <dbReference type="Rhea" id="RHEA:17989"/>
        <dbReference type="Rhea" id="RHEA-COMP:9863"/>
        <dbReference type="Rhea" id="RHEA-COMP:11604"/>
        <dbReference type="ChEBI" id="CHEBI:15378"/>
        <dbReference type="ChEBI" id="CHEBI:29999"/>
        <dbReference type="ChEBI" id="CHEBI:30616"/>
        <dbReference type="ChEBI" id="CHEBI:83421"/>
        <dbReference type="ChEBI" id="CHEBI:456216"/>
        <dbReference type="EC" id="2.7.11.25"/>
    </reaction>
</comment>
<feature type="compositionally biased region" description="Low complexity" evidence="14">
    <location>
        <begin position="365"/>
        <end position="378"/>
    </location>
</feature>
<evidence type="ECO:0000259" key="15">
    <source>
        <dbReference type="PROSITE" id="PS50011"/>
    </source>
</evidence>
<dbReference type="EMBL" id="NHOQ01001229">
    <property type="protein sequence ID" value="PWA25981.1"/>
    <property type="molecule type" value="Genomic_DNA"/>
</dbReference>
<dbReference type="GO" id="GO:0004706">
    <property type="term" value="F:JUN kinase kinase kinase activity"/>
    <property type="evidence" value="ECO:0007669"/>
    <property type="project" value="TreeGrafter"/>
</dbReference>
<dbReference type="PROSITE" id="PS50011">
    <property type="entry name" value="PROTEIN_KINASE_DOM"/>
    <property type="match status" value="1"/>
</dbReference>
<feature type="region of interest" description="Disordered" evidence="14">
    <location>
        <begin position="348"/>
        <end position="378"/>
    </location>
</feature>
<dbReference type="PANTHER" id="PTHR44329:SF30">
    <property type="entry name" value="MITOGEN-ACTIVATED PROTEIN KINASE KINASE KINASE 21"/>
    <property type="match status" value="1"/>
</dbReference>
<evidence type="ECO:0000256" key="13">
    <source>
        <dbReference type="SAM" id="Coils"/>
    </source>
</evidence>
<evidence type="ECO:0000256" key="8">
    <source>
        <dbReference type="ARBA" id="ARBA00022741"/>
    </source>
</evidence>
<comment type="catalytic activity">
    <reaction evidence="11">
        <text>L-threonyl-[protein] + ATP = O-phospho-L-threonyl-[protein] + ADP + H(+)</text>
        <dbReference type="Rhea" id="RHEA:46608"/>
        <dbReference type="Rhea" id="RHEA-COMP:11060"/>
        <dbReference type="Rhea" id="RHEA-COMP:11605"/>
        <dbReference type="ChEBI" id="CHEBI:15378"/>
        <dbReference type="ChEBI" id="CHEBI:30013"/>
        <dbReference type="ChEBI" id="CHEBI:30616"/>
        <dbReference type="ChEBI" id="CHEBI:61977"/>
        <dbReference type="ChEBI" id="CHEBI:456216"/>
        <dbReference type="EC" id="2.7.11.25"/>
    </reaction>
</comment>
<evidence type="ECO:0000256" key="14">
    <source>
        <dbReference type="SAM" id="MobiDB-lite"/>
    </source>
</evidence>
<keyword evidence="13" id="KW-0175">Coiled coil</keyword>
<dbReference type="InterPro" id="IPR011009">
    <property type="entry name" value="Kinase-like_dom_sf"/>
</dbReference>
<dbReference type="Pfam" id="PF07714">
    <property type="entry name" value="PK_Tyr_Ser-Thr"/>
    <property type="match status" value="1"/>
</dbReference>
<dbReference type="PANTHER" id="PTHR44329">
    <property type="entry name" value="SERINE/THREONINE-PROTEIN KINASE TNNI3K-RELATED"/>
    <property type="match status" value="1"/>
</dbReference>
<evidence type="ECO:0000256" key="4">
    <source>
        <dbReference type="ARBA" id="ARBA00022443"/>
    </source>
</evidence>
<feature type="compositionally biased region" description="Polar residues" evidence="14">
    <location>
        <begin position="710"/>
        <end position="727"/>
    </location>
</feature>
<keyword evidence="9" id="KW-0418">Kinase</keyword>
<keyword evidence="17" id="KW-1185">Reference proteome</keyword>
<feature type="compositionally biased region" description="Basic and acidic residues" evidence="14">
    <location>
        <begin position="678"/>
        <end position="689"/>
    </location>
</feature>
<sequence length="854" mass="95014">MATEILTITAHEGGLREQEDKSRTRTVMVFVRCAPGRCEEKSRECWTAADCLDFIQRVSRTRLLRGRAFTPGVGTPAGFGPEDRRFVALSASCYHVLLLEKIENDDIGRKTLKITDFGLAREWHKTTKMSAAGTYSWMAPEVIKSSLFSKGSDVWSYGVLLWELLTGEVPYRGIDGLAVAYGVAVNKLTLPIPSTCPEPFAKLMEECWDQDPHVRPSFSCILEQLSAIEEAVMATMPQDSFHSMQDDWRVEIQEMFDELRTKEKELRSREEELTRAALQQKSQEELLKRREQQLAEREINVLERELNILIFQLNKDKPNVKKRKGKFKRSRLKLKDGNRISLPSDFQHKITVQASPSMDKRRSLHSTSSSPPSSPTLIPRLRAIQLTQDESNRTWGRSSLFRPEEFDDVKKGIKKKGRTWGPSSVQSKERPAAAERVRPLSDGSNPWSTSLLKSQKSVPLAALFGEQAGAGREEAFPQECPDSSSKPKQLKFPNQVYIDLPLWRDETQPQSPGGNGGPGDAGVGGGSPPETPEDPCTTTSTSSTSTTPQLTPTNSLKRASARRKTDFALYGCGSLLASVVLGYDIREAIRTSAPPEECETPKEEKKKKEGLFQRATRFRRSTSPPGGRSRREDTSSNGAGAPPVNLVSMSAIMECNSTKCLLQPEAEVSEPSPGKAEPAVDDRHSETSRPLRAATVESQSNKPAAETQKAEQSQSRPPEQSNHNTGTRLRRKKYTTNHNTHNGPPAPPAAQRKQEKEEKPANGDAVPRQRPVSFRAKPHAWALLRGRNKSYSLGHYSGEKTAQDLSVVLSSEVGCSLLDMDTEGQKRDCTVPLCRIQSSPARPSMFELEKEFFS</sequence>
<comment type="similarity">
    <text evidence="2">Belongs to the protein kinase superfamily. STE Ser/Thr protein kinase family. MAP kinase kinase kinase subfamily.</text>
</comment>
<dbReference type="FunFam" id="1.10.510.10:FF:000076">
    <property type="entry name" value="Mitogen-activated protein kinase kinase kinase"/>
    <property type="match status" value="1"/>
</dbReference>
<keyword evidence="10" id="KW-0067">ATP-binding</keyword>
<feature type="region of interest" description="Disordered" evidence="14">
    <location>
        <begin position="594"/>
        <end position="644"/>
    </location>
</feature>
<keyword evidence="7" id="KW-0677">Repeat</keyword>
<evidence type="ECO:0000256" key="6">
    <source>
        <dbReference type="ARBA" id="ARBA00022679"/>
    </source>
</evidence>
<feature type="compositionally biased region" description="Polar residues" evidence="14">
    <location>
        <begin position="442"/>
        <end position="452"/>
    </location>
</feature>